<dbReference type="PROSITE" id="PS51397">
    <property type="entry name" value="WLM"/>
    <property type="match status" value="1"/>
</dbReference>
<proteinExistence type="predicted"/>
<dbReference type="Gene3D" id="1.20.58.2190">
    <property type="match status" value="1"/>
</dbReference>
<dbReference type="SUPFAM" id="SSF54236">
    <property type="entry name" value="Ubiquitin-like"/>
    <property type="match status" value="1"/>
</dbReference>
<dbReference type="SMART" id="SM00580">
    <property type="entry name" value="PUG"/>
    <property type="match status" value="1"/>
</dbReference>
<dbReference type="InterPro" id="IPR013536">
    <property type="entry name" value="WLM_dom"/>
</dbReference>
<accession>A0A1D1Y0A4</accession>
<feature type="region of interest" description="Disordered" evidence="1">
    <location>
        <begin position="516"/>
        <end position="549"/>
    </location>
</feature>
<dbReference type="PANTHER" id="PTHR47796:SF1">
    <property type="entry name" value="OS08G0500800 PROTEIN"/>
    <property type="match status" value="1"/>
</dbReference>
<dbReference type="InterPro" id="IPR036339">
    <property type="entry name" value="PUB-like_dom_sf"/>
</dbReference>
<dbReference type="EMBL" id="GDJX01019886">
    <property type="protein sequence ID" value="JAT48050.1"/>
    <property type="molecule type" value="Transcribed_RNA"/>
</dbReference>
<feature type="region of interest" description="Disordered" evidence="1">
    <location>
        <begin position="420"/>
        <end position="467"/>
    </location>
</feature>
<dbReference type="CDD" id="cd10463">
    <property type="entry name" value="PUB_WLM"/>
    <property type="match status" value="1"/>
</dbReference>
<dbReference type="SUPFAM" id="SSF143503">
    <property type="entry name" value="PUG domain-like"/>
    <property type="match status" value="1"/>
</dbReference>
<evidence type="ECO:0000259" key="2">
    <source>
        <dbReference type="PROSITE" id="PS51397"/>
    </source>
</evidence>
<sequence>MENENKIAVSVIWRDKHIKVEMNADSSVREFGQKLQNLTKVKPETMRLLVPQSTSKGSKLITPFSDEYSSLSLREVSIPEGKPVRMMGVFAYEIEEVSQNNMKPDLRIRGFDEEEERLRQRLLNTRDFPLKLPQGPNIFCGFRTLQLPGIELNPPASEALRIMHMLACDPGIISIMNKHRWRVGIMTEMAPVGYVGISPKCVLGFNKNRGEEISLRLRTDDLKGFRKYESIKRTLLHELAHMVHSEHDANFYALDKQLNQESASLDWTKSASQTLSGMKVTDHYKDVHLTGSNSQRSFQKLGGRNLSVSINAHASSVAAAFGRLLNATSNGLEGSQPQMENVNAERTTEYVHQISNKRQFSNATVEPDPDDNETEELHDNALVISVDDMQVDSMKSNNKPQSISPVPEGFFEFDPDGLNERHMLEPDPDDSLVEGNMKSYGGPEPDDSWFGEGESHEEPVPDDPGSYKTDLRHGEVPGSMANTSPGNQMKLHYEMSHMEPDPDDSESKDILLEPMNKMDRNPDDLQESENVQVEPDPDDSTESLNNEEFRRIEEPVSIMVKRLQKAIEMLWSEATPVEATSALQTLIKIIRNVIDHPDEIKFRRLRKGNPLFQRNVANFKAAMEVLTVIGFCEDVVADEFGRMETYLVLRRNDPGLLWLAKSSLEVSSA</sequence>
<evidence type="ECO:0000256" key="1">
    <source>
        <dbReference type="SAM" id="MobiDB-lite"/>
    </source>
</evidence>
<dbReference type="InterPro" id="IPR029071">
    <property type="entry name" value="Ubiquitin-like_domsf"/>
</dbReference>
<name>A0A1D1Y0A4_9ARAE</name>
<dbReference type="Pfam" id="PF08325">
    <property type="entry name" value="WLM"/>
    <property type="match status" value="1"/>
</dbReference>
<dbReference type="InterPro" id="IPR018997">
    <property type="entry name" value="PUB_domain"/>
</dbReference>
<organism evidence="3">
    <name type="scientific">Anthurium amnicola</name>
    <dbReference type="NCBI Taxonomy" id="1678845"/>
    <lineage>
        <taxon>Eukaryota</taxon>
        <taxon>Viridiplantae</taxon>
        <taxon>Streptophyta</taxon>
        <taxon>Embryophyta</taxon>
        <taxon>Tracheophyta</taxon>
        <taxon>Spermatophyta</taxon>
        <taxon>Magnoliopsida</taxon>
        <taxon>Liliopsida</taxon>
        <taxon>Araceae</taxon>
        <taxon>Pothoideae</taxon>
        <taxon>Potheae</taxon>
        <taxon>Anthurium</taxon>
    </lineage>
</organism>
<protein>
    <submittedName>
        <fullName evidence="3">Ubiquitin and WLM domain-containing protein C1442.07c</fullName>
    </submittedName>
</protein>
<dbReference type="PANTHER" id="PTHR47796">
    <property type="entry name" value="ZINC METALLOPROTEINASE-LIKE PROTEIN"/>
    <property type="match status" value="1"/>
</dbReference>
<reference evidence="3" key="1">
    <citation type="submission" date="2015-07" db="EMBL/GenBank/DDBJ databases">
        <title>Transcriptome Assembly of Anthurium amnicola.</title>
        <authorList>
            <person name="Suzuki J."/>
        </authorList>
    </citation>
    <scope>NUCLEOTIDE SEQUENCE</scope>
</reference>
<evidence type="ECO:0000313" key="3">
    <source>
        <dbReference type="EMBL" id="JAT48050.1"/>
    </source>
</evidence>
<feature type="domain" description="WLM" evidence="2">
    <location>
        <begin position="135"/>
        <end position="325"/>
    </location>
</feature>
<dbReference type="Pfam" id="PF09409">
    <property type="entry name" value="PUB"/>
    <property type="match status" value="1"/>
</dbReference>
<gene>
    <name evidence="3" type="primary">SPCC1442.07c_1</name>
    <name evidence="3" type="ORF">g.74432</name>
</gene>
<dbReference type="AlphaFoldDB" id="A0A1D1Y0A4"/>
<dbReference type="Gene3D" id="3.10.20.90">
    <property type="entry name" value="Phosphatidylinositol 3-kinase Catalytic Subunit, Chain A, domain 1"/>
    <property type="match status" value="1"/>
</dbReference>